<dbReference type="Pfam" id="PF00672">
    <property type="entry name" value="HAMP"/>
    <property type="match status" value="1"/>
</dbReference>
<dbReference type="Proteomes" id="UP000050996">
    <property type="component" value="Unassembled WGS sequence"/>
</dbReference>
<dbReference type="STRING" id="1637975.AN957_19410"/>
<comment type="caution">
    <text evidence="10">The sequence shown here is derived from an EMBL/GenBank/DDBJ whole genome shotgun (WGS) entry which is preliminary data.</text>
</comment>
<dbReference type="InterPro" id="IPR003660">
    <property type="entry name" value="HAMP_dom"/>
</dbReference>
<dbReference type="EMBL" id="LJIX01000006">
    <property type="protein sequence ID" value="KQL20536.1"/>
    <property type="molecule type" value="Genomic_DNA"/>
</dbReference>
<evidence type="ECO:0000256" key="1">
    <source>
        <dbReference type="ARBA" id="ARBA00004236"/>
    </source>
</evidence>
<keyword evidence="4 6" id="KW-0807">Transducer</keyword>
<comment type="similarity">
    <text evidence="5">Belongs to the methyl-accepting chemotaxis (MCP) protein family.</text>
</comment>
<comment type="subcellular location">
    <subcellularLocation>
        <location evidence="1">Cell membrane</location>
    </subcellularLocation>
</comment>
<dbReference type="SMART" id="SM00304">
    <property type="entry name" value="HAMP"/>
    <property type="match status" value="1"/>
</dbReference>
<evidence type="ECO:0000313" key="11">
    <source>
        <dbReference type="Proteomes" id="UP000050996"/>
    </source>
</evidence>
<dbReference type="SUPFAM" id="SSF58104">
    <property type="entry name" value="Methyl-accepting chemotaxis protein (MCP) signaling domain"/>
    <property type="match status" value="1"/>
</dbReference>
<dbReference type="SMART" id="SM00283">
    <property type="entry name" value="MA"/>
    <property type="match status" value="1"/>
</dbReference>
<keyword evidence="7" id="KW-0812">Transmembrane</keyword>
<keyword evidence="2" id="KW-1003">Cell membrane</keyword>
<dbReference type="Gene3D" id="1.10.287.950">
    <property type="entry name" value="Methyl-accepting chemotaxis protein"/>
    <property type="match status" value="1"/>
</dbReference>
<dbReference type="PRINTS" id="PR00260">
    <property type="entry name" value="CHEMTRNSDUCR"/>
</dbReference>
<dbReference type="CDD" id="cd06225">
    <property type="entry name" value="HAMP"/>
    <property type="match status" value="1"/>
</dbReference>
<sequence>MLLKKLSLQTKLLVMILGLLLLTVSTVAYISYGKSKDTAIKLMEQRLNKEVAGIYDMAQNVMLIYVGQEEKFHKKMNQVIKTQDADLAQDGFEGNYFLVNNKGATPFLISKNSTISFTENILEKIRKKQNGLLHQKIDGELYTLSFHSVQELKGIYLIAIPQEQYLQDINEMAKYIFIVACISLILTSAILIIMVRSLTNPLIKLREVMKEARSGNLDVRIETNTTTSEITSLVKSFNAMIGQMSMLLFKISSTTKDLSYTGKELRNSSGQVLEENEQLMDAIQVVKMGAEQTAVSSEDSIQMFQEMNESLNNIFEHMKAVMEKVLTMNYSANEGEKKVGNLIAAFNHFEIEFKDVASSVQAVKDHSESIANVVMIIQQIAEQTKLLALNAAIEAARAGESGKGFAVVANEVKKLADQSSIATSEIKNTIWKMTSISVKASNEFAGMMNNFQSHVQTASASKESFDQLMLEIAMVSKMIEKAQGELAGLNLLLPKIESATENYVSVSQETVASAEQMMKASERQMIKMKQSHEAGERLTDLSQSLAMLNAEFRYAK</sequence>
<evidence type="ECO:0000313" key="10">
    <source>
        <dbReference type="EMBL" id="KQL20536.1"/>
    </source>
</evidence>
<dbReference type="GO" id="GO:0005886">
    <property type="term" value="C:plasma membrane"/>
    <property type="evidence" value="ECO:0007669"/>
    <property type="project" value="UniProtKB-SubCell"/>
</dbReference>
<dbReference type="InterPro" id="IPR004089">
    <property type="entry name" value="MCPsignal_dom"/>
</dbReference>
<dbReference type="InterPro" id="IPR004090">
    <property type="entry name" value="Chemotax_Me-accpt_rcpt"/>
</dbReference>
<dbReference type="GO" id="GO:0004888">
    <property type="term" value="F:transmembrane signaling receptor activity"/>
    <property type="evidence" value="ECO:0007669"/>
    <property type="project" value="InterPro"/>
</dbReference>
<evidence type="ECO:0000259" key="9">
    <source>
        <dbReference type="PROSITE" id="PS50885"/>
    </source>
</evidence>
<evidence type="ECO:0000256" key="4">
    <source>
        <dbReference type="ARBA" id="ARBA00023224"/>
    </source>
</evidence>
<dbReference type="AlphaFoldDB" id="A0A0Q3QSK7"/>
<dbReference type="GO" id="GO:0006935">
    <property type="term" value="P:chemotaxis"/>
    <property type="evidence" value="ECO:0007669"/>
    <property type="project" value="InterPro"/>
</dbReference>
<evidence type="ECO:0000256" key="6">
    <source>
        <dbReference type="PROSITE-ProRule" id="PRU00284"/>
    </source>
</evidence>
<feature type="domain" description="HAMP" evidence="9">
    <location>
        <begin position="196"/>
        <end position="249"/>
    </location>
</feature>
<evidence type="ECO:0000259" key="8">
    <source>
        <dbReference type="PROSITE" id="PS50111"/>
    </source>
</evidence>
<dbReference type="PROSITE" id="PS50885">
    <property type="entry name" value="HAMP"/>
    <property type="match status" value="1"/>
</dbReference>
<feature type="domain" description="Methyl-accepting transducer" evidence="8">
    <location>
        <begin position="268"/>
        <end position="518"/>
    </location>
</feature>
<dbReference type="Gene3D" id="6.10.340.10">
    <property type="match status" value="1"/>
</dbReference>
<reference evidence="10 11" key="1">
    <citation type="submission" date="2015-09" db="EMBL/GenBank/DDBJ databases">
        <title>Genome sequencing project for genomic taxonomy and phylogenomics of Bacillus-like bacteria.</title>
        <authorList>
            <person name="Liu B."/>
            <person name="Wang J."/>
            <person name="Zhu Y."/>
            <person name="Liu G."/>
            <person name="Chen Q."/>
            <person name="Chen Z."/>
            <person name="Lan J."/>
            <person name="Che J."/>
            <person name="Ge C."/>
            <person name="Shi H."/>
            <person name="Pan Z."/>
            <person name="Liu X."/>
        </authorList>
    </citation>
    <scope>NUCLEOTIDE SEQUENCE [LARGE SCALE GENOMIC DNA]</scope>
    <source>
        <strain evidence="10 11">FJAT-18043</strain>
    </source>
</reference>
<evidence type="ECO:0000256" key="5">
    <source>
        <dbReference type="ARBA" id="ARBA00029447"/>
    </source>
</evidence>
<evidence type="ECO:0000256" key="7">
    <source>
        <dbReference type="SAM" id="Phobius"/>
    </source>
</evidence>
<protein>
    <submittedName>
        <fullName evidence="10">Chemotaxis protein</fullName>
    </submittedName>
</protein>
<keyword evidence="3 7" id="KW-0472">Membrane</keyword>
<accession>A0A0Q3QSK7</accession>
<keyword evidence="7" id="KW-1133">Transmembrane helix</keyword>
<dbReference type="GO" id="GO:0007165">
    <property type="term" value="P:signal transduction"/>
    <property type="evidence" value="ECO:0007669"/>
    <property type="project" value="UniProtKB-KW"/>
</dbReference>
<keyword evidence="11" id="KW-1185">Reference proteome</keyword>
<dbReference type="PANTHER" id="PTHR32089:SF112">
    <property type="entry name" value="LYSOZYME-LIKE PROTEIN-RELATED"/>
    <property type="match status" value="1"/>
</dbReference>
<evidence type="ECO:0000256" key="3">
    <source>
        <dbReference type="ARBA" id="ARBA00023136"/>
    </source>
</evidence>
<gene>
    <name evidence="10" type="ORF">AN957_19410</name>
</gene>
<evidence type="ECO:0000256" key="2">
    <source>
        <dbReference type="ARBA" id="ARBA00022475"/>
    </source>
</evidence>
<feature type="transmembrane region" description="Helical" evidence="7">
    <location>
        <begin position="175"/>
        <end position="195"/>
    </location>
</feature>
<feature type="transmembrane region" description="Helical" evidence="7">
    <location>
        <begin position="12"/>
        <end position="32"/>
    </location>
</feature>
<name>A0A0Q3QSK7_9BACI</name>
<proteinExistence type="inferred from homology"/>
<organism evidence="10 11">
    <name type="scientific">Cytobacillus solani</name>
    <dbReference type="NCBI Taxonomy" id="1637975"/>
    <lineage>
        <taxon>Bacteria</taxon>
        <taxon>Bacillati</taxon>
        <taxon>Bacillota</taxon>
        <taxon>Bacilli</taxon>
        <taxon>Bacillales</taxon>
        <taxon>Bacillaceae</taxon>
        <taxon>Cytobacillus</taxon>
    </lineage>
</organism>
<dbReference type="PATRIC" id="fig|1637975.4.peg.3846"/>
<dbReference type="PANTHER" id="PTHR32089">
    <property type="entry name" value="METHYL-ACCEPTING CHEMOTAXIS PROTEIN MCPB"/>
    <property type="match status" value="1"/>
</dbReference>
<dbReference type="Pfam" id="PF00015">
    <property type="entry name" value="MCPsignal"/>
    <property type="match status" value="1"/>
</dbReference>
<dbReference type="PROSITE" id="PS50111">
    <property type="entry name" value="CHEMOTAXIS_TRANSDUC_2"/>
    <property type="match status" value="1"/>
</dbReference>